<reference evidence="3 4" key="1">
    <citation type="submission" date="2018-10" db="EMBL/GenBank/DDBJ databases">
        <title>Notoacmeibacter sp. M2BS9Y-3-1, whole genome shotgun sequence.</title>
        <authorList>
            <person name="Tuo L."/>
        </authorList>
    </citation>
    <scope>NUCLEOTIDE SEQUENCE [LARGE SCALE GENOMIC DNA]</scope>
    <source>
        <strain evidence="3 4">M2BS9Y-3-1</strain>
    </source>
</reference>
<proteinExistence type="predicted"/>
<evidence type="ECO:0000313" key="4">
    <source>
        <dbReference type="Proteomes" id="UP000281094"/>
    </source>
</evidence>
<dbReference type="InterPro" id="IPR058364">
    <property type="entry name" value="DUF8051"/>
</dbReference>
<feature type="domain" description="DUF8051" evidence="2">
    <location>
        <begin position="5"/>
        <end position="115"/>
    </location>
</feature>
<sequence length="129" mass="13775">MLTLVATFATLVPGGPVETRDFKALGGAVFWGFNVYLIALGLTALLAGGMALKGKRSAGWLAIICGWNYLFVVFLDLGEVFPRSSDPMPFLLGVIEILDAILAAYAIVLGHRVLDHFGFSARESAAEQS</sequence>
<comment type="caution">
    <text evidence="3">The sequence shown here is derived from an EMBL/GenBank/DDBJ whole genome shotgun (WGS) entry which is preliminary data.</text>
</comment>
<keyword evidence="1" id="KW-0472">Membrane</keyword>
<organism evidence="3 4">
    <name type="scientific">Notoacmeibacter ruber</name>
    <dbReference type="NCBI Taxonomy" id="2670375"/>
    <lineage>
        <taxon>Bacteria</taxon>
        <taxon>Pseudomonadati</taxon>
        <taxon>Pseudomonadota</taxon>
        <taxon>Alphaproteobacteria</taxon>
        <taxon>Hyphomicrobiales</taxon>
        <taxon>Notoacmeibacteraceae</taxon>
        <taxon>Notoacmeibacter</taxon>
    </lineage>
</organism>
<gene>
    <name evidence="3" type="ORF">D8780_09075</name>
</gene>
<feature type="transmembrane region" description="Helical" evidence="1">
    <location>
        <begin position="90"/>
        <end position="110"/>
    </location>
</feature>
<evidence type="ECO:0000256" key="1">
    <source>
        <dbReference type="SAM" id="Phobius"/>
    </source>
</evidence>
<evidence type="ECO:0000313" key="3">
    <source>
        <dbReference type="EMBL" id="RLQ89521.1"/>
    </source>
</evidence>
<dbReference type="EMBL" id="RCWN01000001">
    <property type="protein sequence ID" value="RLQ89521.1"/>
    <property type="molecule type" value="Genomic_DNA"/>
</dbReference>
<name>A0A3L7JIQ7_9HYPH</name>
<protein>
    <recommendedName>
        <fullName evidence="2">DUF8051 domain-containing protein</fullName>
    </recommendedName>
</protein>
<keyword evidence="1" id="KW-0812">Transmembrane</keyword>
<feature type="transmembrane region" description="Helical" evidence="1">
    <location>
        <begin position="59"/>
        <end position="78"/>
    </location>
</feature>
<dbReference type="AlphaFoldDB" id="A0A3L7JIQ7"/>
<accession>A0A3L7JIQ7</accession>
<keyword evidence="1" id="KW-1133">Transmembrane helix</keyword>
<dbReference type="Proteomes" id="UP000281094">
    <property type="component" value="Unassembled WGS sequence"/>
</dbReference>
<dbReference type="Pfam" id="PF26225">
    <property type="entry name" value="DUF8051"/>
    <property type="match status" value="1"/>
</dbReference>
<keyword evidence="4" id="KW-1185">Reference proteome</keyword>
<feature type="transmembrane region" description="Helical" evidence="1">
    <location>
        <begin position="29"/>
        <end position="52"/>
    </location>
</feature>
<evidence type="ECO:0000259" key="2">
    <source>
        <dbReference type="Pfam" id="PF26225"/>
    </source>
</evidence>